<dbReference type="GO" id="GO:0008395">
    <property type="term" value="F:steroid hydroxylase activity"/>
    <property type="evidence" value="ECO:0007669"/>
    <property type="project" value="TreeGrafter"/>
</dbReference>
<dbReference type="GO" id="GO:0020037">
    <property type="term" value="F:heme binding"/>
    <property type="evidence" value="ECO:0007669"/>
    <property type="project" value="InterPro"/>
</dbReference>
<keyword evidence="7" id="KW-0472">Membrane</keyword>
<dbReference type="InterPro" id="IPR036396">
    <property type="entry name" value="Cyt_P450_sf"/>
</dbReference>
<keyword evidence="6" id="KW-0560">Oxidoreductase</keyword>
<evidence type="ECO:0000313" key="9">
    <source>
        <dbReference type="Proteomes" id="UP000838412"/>
    </source>
</evidence>
<protein>
    <submittedName>
        <fullName evidence="8">CYP2U1 protein</fullName>
    </submittedName>
</protein>
<evidence type="ECO:0000256" key="4">
    <source>
        <dbReference type="ARBA" id="ARBA00023004"/>
    </source>
</evidence>
<evidence type="ECO:0000256" key="1">
    <source>
        <dbReference type="ARBA" id="ARBA00001971"/>
    </source>
</evidence>
<evidence type="ECO:0000256" key="6">
    <source>
        <dbReference type="RuleBase" id="RU000461"/>
    </source>
</evidence>
<dbReference type="Proteomes" id="UP000838412">
    <property type="component" value="Chromosome 9"/>
</dbReference>
<comment type="cofactor">
    <cofactor evidence="1 5">
        <name>heme</name>
        <dbReference type="ChEBI" id="CHEBI:30413"/>
    </cofactor>
</comment>
<dbReference type="PANTHER" id="PTHR24300:SF397">
    <property type="entry name" value="CYTOCHROME P450 2U1"/>
    <property type="match status" value="1"/>
</dbReference>
<keyword evidence="7" id="KW-1133">Transmembrane helix</keyword>
<accession>A0A8K0AEC9</accession>
<evidence type="ECO:0000256" key="5">
    <source>
        <dbReference type="PIRSR" id="PIRSR602401-1"/>
    </source>
</evidence>
<dbReference type="GO" id="GO:0016712">
    <property type="term" value="F:oxidoreductase activity, acting on paired donors, with incorporation or reduction of molecular oxygen, reduced flavin or flavoprotein as one donor, and incorporation of one atom of oxygen"/>
    <property type="evidence" value="ECO:0007669"/>
    <property type="project" value="TreeGrafter"/>
</dbReference>
<keyword evidence="6" id="KW-0503">Monooxygenase</keyword>
<evidence type="ECO:0000256" key="2">
    <source>
        <dbReference type="ARBA" id="ARBA00010617"/>
    </source>
</evidence>
<evidence type="ECO:0000256" key="3">
    <source>
        <dbReference type="ARBA" id="ARBA00022723"/>
    </source>
</evidence>
<dbReference type="GO" id="GO:0006082">
    <property type="term" value="P:organic acid metabolic process"/>
    <property type="evidence" value="ECO:0007669"/>
    <property type="project" value="TreeGrafter"/>
</dbReference>
<dbReference type="SUPFAM" id="SSF48264">
    <property type="entry name" value="Cytochrome P450"/>
    <property type="match status" value="1"/>
</dbReference>
<evidence type="ECO:0000313" key="8">
    <source>
        <dbReference type="EMBL" id="CAH1272916.1"/>
    </source>
</evidence>
<keyword evidence="9" id="KW-1185">Reference proteome</keyword>
<dbReference type="InterPro" id="IPR002401">
    <property type="entry name" value="Cyt_P450_E_grp-I"/>
</dbReference>
<dbReference type="PANTHER" id="PTHR24300">
    <property type="entry name" value="CYTOCHROME P450 508A4-RELATED"/>
    <property type="match status" value="1"/>
</dbReference>
<reference evidence="8" key="1">
    <citation type="submission" date="2022-01" db="EMBL/GenBank/DDBJ databases">
        <authorList>
            <person name="Braso-Vives M."/>
        </authorList>
    </citation>
    <scope>NUCLEOTIDE SEQUENCE</scope>
</reference>
<dbReference type="InterPro" id="IPR001128">
    <property type="entry name" value="Cyt_P450"/>
</dbReference>
<dbReference type="InterPro" id="IPR017972">
    <property type="entry name" value="Cyt_P450_CS"/>
</dbReference>
<dbReference type="GO" id="GO:0006805">
    <property type="term" value="P:xenobiotic metabolic process"/>
    <property type="evidence" value="ECO:0007669"/>
    <property type="project" value="TreeGrafter"/>
</dbReference>
<gene>
    <name evidence="8" type="primary">CYP2U1</name>
    <name evidence="8" type="ORF">BLAG_LOCUS24424</name>
</gene>
<feature type="transmembrane region" description="Helical" evidence="7">
    <location>
        <begin position="15"/>
        <end position="32"/>
    </location>
</feature>
<dbReference type="PRINTS" id="PR00463">
    <property type="entry name" value="EP450I"/>
</dbReference>
<dbReference type="OrthoDB" id="1055148at2759"/>
<comment type="similarity">
    <text evidence="2 6">Belongs to the cytochrome P450 family.</text>
</comment>
<dbReference type="PROSITE" id="PS00086">
    <property type="entry name" value="CYTOCHROME_P450"/>
    <property type="match status" value="1"/>
</dbReference>
<name>A0A8K0AEC9_BRALA</name>
<keyword evidence="4 5" id="KW-0408">Iron</keyword>
<dbReference type="PRINTS" id="PR00385">
    <property type="entry name" value="P450"/>
</dbReference>
<keyword evidence="7" id="KW-0812">Transmembrane</keyword>
<sequence length="561" mass="62598">MPADVGLVLAPADSGALTAALVLVLVSMLVALSRRRPRDFPPAPPGVRAWPLLGHLPALGPEPHRTLAAWSHGCCDVLGLRFGTDDVVVLNSLEAMREALVARGDAFSSRPRMFMMDIFSDGGKGLVFRNFGKSLMEQRKFGMVVFRDILSKPRTETMMIREAQTLASVLARTAGRPTRVHENIGLSLLNVMCSLCFGRRFDTSDPKFRGFVQSLDTFAKNAACCQLFNICPTLARVPKINTPAVRVKAGIREVKEFVRSETEGHKVKFDKGNIRDIIDAFLLEMESRRRSGRDLGSFTEREMEQVILYLTFSSRARRPARRVCGGPCFSSDGVPGHLDRLLLATTPPHGFKGSNVPSSLQVIFDLFFTGAETSSTCLRWAVFLMAVYPDIQARIHRELDSVLGPDGEVTLDKRAALPFVDATISEVLRFRPAAPFMYRCATKDSKLRDYFIPADTQVLVNLWSIHMDPKHWQDPDQFNPDRFLNPEGAVKIPEAFKAFGLGRRLCFGEQMARMEIFLFFAILMRHFTFTLSEGAPAPNTMGVFALTLSPPPHELCIFKRQ</sequence>
<dbReference type="GO" id="GO:0005506">
    <property type="term" value="F:iron ion binding"/>
    <property type="evidence" value="ECO:0007669"/>
    <property type="project" value="InterPro"/>
</dbReference>
<dbReference type="InterPro" id="IPR050182">
    <property type="entry name" value="Cytochrome_P450_fam2"/>
</dbReference>
<dbReference type="Gene3D" id="1.10.630.10">
    <property type="entry name" value="Cytochrome P450"/>
    <property type="match status" value="1"/>
</dbReference>
<keyword evidence="5 6" id="KW-0349">Heme</keyword>
<proteinExistence type="inferred from homology"/>
<organism evidence="8 9">
    <name type="scientific">Branchiostoma lanceolatum</name>
    <name type="common">Common lancelet</name>
    <name type="synonym">Amphioxus lanceolatum</name>
    <dbReference type="NCBI Taxonomy" id="7740"/>
    <lineage>
        <taxon>Eukaryota</taxon>
        <taxon>Metazoa</taxon>
        <taxon>Chordata</taxon>
        <taxon>Cephalochordata</taxon>
        <taxon>Leptocardii</taxon>
        <taxon>Amphioxiformes</taxon>
        <taxon>Branchiostomatidae</taxon>
        <taxon>Branchiostoma</taxon>
    </lineage>
</organism>
<dbReference type="EMBL" id="OV696694">
    <property type="protein sequence ID" value="CAH1272916.1"/>
    <property type="molecule type" value="Genomic_DNA"/>
</dbReference>
<feature type="binding site" description="axial binding residue" evidence="5">
    <location>
        <position position="506"/>
    </location>
    <ligand>
        <name>heme</name>
        <dbReference type="ChEBI" id="CHEBI:30413"/>
    </ligand>
    <ligandPart>
        <name>Fe</name>
        <dbReference type="ChEBI" id="CHEBI:18248"/>
    </ligandPart>
</feature>
<evidence type="ECO:0000256" key="7">
    <source>
        <dbReference type="SAM" id="Phobius"/>
    </source>
</evidence>
<dbReference type="AlphaFoldDB" id="A0A8K0AEC9"/>
<dbReference type="Pfam" id="PF00067">
    <property type="entry name" value="p450"/>
    <property type="match status" value="2"/>
</dbReference>
<dbReference type="GO" id="GO:0005737">
    <property type="term" value="C:cytoplasm"/>
    <property type="evidence" value="ECO:0007669"/>
    <property type="project" value="TreeGrafter"/>
</dbReference>
<keyword evidence="3 5" id="KW-0479">Metal-binding</keyword>